<dbReference type="Gene3D" id="3.50.50.60">
    <property type="entry name" value="FAD/NAD(P)-binding domain"/>
    <property type="match status" value="1"/>
</dbReference>
<dbReference type="EMBL" id="QLTA01000006">
    <property type="protein sequence ID" value="RAR85269.1"/>
    <property type="molecule type" value="Genomic_DNA"/>
</dbReference>
<dbReference type="InterPro" id="IPR036188">
    <property type="entry name" value="FAD/NAD-bd_sf"/>
</dbReference>
<reference evidence="2 3" key="1">
    <citation type="submission" date="2018-06" db="EMBL/GenBank/DDBJ databases">
        <title>Genomic Encyclopedia of Archaeal and Bacterial Type Strains, Phase II (KMG-II): from individual species to whole genera.</title>
        <authorList>
            <person name="Goeker M."/>
        </authorList>
    </citation>
    <scope>NUCLEOTIDE SEQUENCE [LARGE SCALE GENOMIC DNA]</scope>
    <source>
        <strain evidence="2 3">CFPB 3232</strain>
    </source>
</reference>
<dbReference type="PANTHER" id="PTHR42923">
    <property type="entry name" value="PROTOPORPHYRINOGEN OXIDASE"/>
    <property type="match status" value="1"/>
</dbReference>
<proteinExistence type="predicted"/>
<accession>A0A328ZHD5</accession>
<dbReference type="NCBIfam" id="TIGR03467">
    <property type="entry name" value="HpnE"/>
    <property type="match status" value="1"/>
</dbReference>
<dbReference type="OrthoDB" id="7849608at2"/>
<dbReference type="Gene3D" id="3.90.660.10">
    <property type="match status" value="1"/>
</dbReference>
<dbReference type="Gene3D" id="3.40.50.720">
    <property type="entry name" value="NAD(P)-binding Rossmann-like Domain"/>
    <property type="match status" value="1"/>
</dbReference>
<dbReference type="InterPro" id="IPR050464">
    <property type="entry name" value="Zeta_carotene_desat/Oxidored"/>
</dbReference>
<feature type="domain" description="Amine oxidase" evidence="1">
    <location>
        <begin position="11"/>
        <end position="433"/>
    </location>
</feature>
<dbReference type="AlphaFoldDB" id="A0A328ZHD5"/>
<keyword evidence="3" id="KW-1185">Reference proteome</keyword>
<dbReference type="SUPFAM" id="SSF51905">
    <property type="entry name" value="FAD/NAD(P)-binding domain"/>
    <property type="match status" value="1"/>
</dbReference>
<gene>
    <name evidence="2" type="ORF">AX018_100647</name>
</gene>
<dbReference type="PANTHER" id="PTHR42923:SF47">
    <property type="entry name" value="BLR3003 PROTEIN"/>
    <property type="match status" value="1"/>
</dbReference>
<protein>
    <submittedName>
        <fullName evidence="2">Squalene-associated FAD-dependent desaturase</fullName>
    </submittedName>
</protein>
<evidence type="ECO:0000313" key="2">
    <source>
        <dbReference type="EMBL" id="RAR85269.1"/>
    </source>
</evidence>
<dbReference type="GO" id="GO:0016491">
    <property type="term" value="F:oxidoreductase activity"/>
    <property type="evidence" value="ECO:0007669"/>
    <property type="project" value="InterPro"/>
</dbReference>
<dbReference type="Proteomes" id="UP000248856">
    <property type="component" value="Unassembled WGS sequence"/>
</dbReference>
<sequence>MRVAIIGGGWAGMAAAIAAAQAGHGVSVFEAARTLGGRARAVPPATEAHGDPQALDNGQHILIGAYGECLRLMRLVGVDPDEALLRLPLALVFPDGTGLRLPDAAPPWDALRGIAGARGWSLSERMVLLARAARWRLSGFRCAPHATVAQLCEGLPPRLLQEFIDPLCVSALNTPCDAASGAVFLRVLRDSLFSGRGGSHLLLPRRDLSALWPDAAAAWLRARGHAVHTGRRVQHLQAAAGQSPAWRVDGEAFDAVVLATPATEAARLVEAAAQPLASGQAAALRDWAATAHALQFTAIATVYAQAPQGAAACAAWPAPMLALRSGPQAPAQFVFDRGRLGNRPGLLAFVVSAFEGERSALEQDVVRQARQQLGLPDLQVVQTVVEKRATFACVPALRRPARPIAPGLQACGDYVEGPYPATLEGAVLCGTAAGRLEGETPSMSP</sequence>
<evidence type="ECO:0000313" key="3">
    <source>
        <dbReference type="Proteomes" id="UP000248856"/>
    </source>
</evidence>
<dbReference type="InterPro" id="IPR002937">
    <property type="entry name" value="Amino_oxidase"/>
</dbReference>
<comment type="caution">
    <text evidence="2">The sequence shown here is derived from an EMBL/GenBank/DDBJ whole genome shotgun (WGS) entry which is preliminary data.</text>
</comment>
<evidence type="ECO:0000259" key="1">
    <source>
        <dbReference type="Pfam" id="PF01593"/>
    </source>
</evidence>
<dbReference type="RefSeq" id="WP_111876167.1">
    <property type="nucleotide sequence ID" value="NZ_CBCSGC010000013.1"/>
</dbReference>
<dbReference type="InterPro" id="IPR017830">
    <property type="entry name" value="SQase_HpnE"/>
</dbReference>
<dbReference type="Pfam" id="PF01593">
    <property type="entry name" value="Amino_oxidase"/>
    <property type="match status" value="1"/>
</dbReference>
<name>A0A328ZHD5_9BURK</name>
<organism evidence="2 3">
    <name type="scientific">Paracidovorax anthurii</name>
    <dbReference type="NCBI Taxonomy" id="78229"/>
    <lineage>
        <taxon>Bacteria</taxon>
        <taxon>Pseudomonadati</taxon>
        <taxon>Pseudomonadota</taxon>
        <taxon>Betaproteobacteria</taxon>
        <taxon>Burkholderiales</taxon>
        <taxon>Comamonadaceae</taxon>
        <taxon>Paracidovorax</taxon>
    </lineage>
</organism>